<keyword evidence="3" id="KW-1185">Reference proteome</keyword>
<organism evidence="2 3">
    <name type="scientific">Streptomyces lonarensis</name>
    <dbReference type="NCBI Taxonomy" id="700599"/>
    <lineage>
        <taxon>Bacteria</taxon>
        <taxon>Bacillati</taxon>
        <taxon>Actinomycetota</taxon>
        <taxon>Actinomycetes</taxon>
        <taxon>Kitasatosporales</taxon>
        <taxon>Streptomycetaceae</taxon>
        <taxon>Streptomyces</taxon>
    </lineage>
</organism>
<dbReference type="RefSeq" id="WP_167971736.1">
    <property type="nucleotide sequence ID" value="NZ_JAAVJD010000128.1"/>
</dbReference>
<dbReference type="Proteomes" id="UP000578686">
    <property type="component" value="Unassembled WGS sequence"/>
</dbReference>
<name>A0A7X6D2N5_9ACTN</name>
<proteinExistence type="predicted"/>
<dbReference type="EMBL" id="JAAVJD010000128">
    <property type="protein sequence ID" value="NJQ07057.1"/>
    <property type="molecule type" value="Genomic_DNA"/>
</dbReference>
<feature type="compositionally biased region" description="Pro residues" evidence="1">
    <location>
        <begin position="45"/>
        <end position="54"/>
    </location>
</feature>
<gene>
    <name evidence="2" type="ORF">HCN56_16070</name>
</gene>
<evidence type="ECO:0000313" key="3">
    <source>
        <dbReference type="Proteomes" id="UP000578686"/>
    </source>
</evidence>
<dbReference type="AlphaFoldDB" id="A0A7X6D2N5"/>
<protein>
    <submittedName>
        <fullName evidence="2">Uncharacterized protein</fullName>
    </submittedName>
</protein>
<comment type="caution">
    <text evidence="2">The sequence shown here is derived from an EMBL/GenBank/DDBJ whole genome shotgun (WGS) entry which is preliminary data.</text>
</comment>
<feature type="compositionally biased region" description="Pro residues" evidence="1">
    <location>
        <begin position="80"/>
        <end position="90"/>
    </location>
</feature>
<evidence type="ECO:0000313" key="2">
    <source>
        <dbReference type="EMBL" id="NJQ07057.1"/>
    </source>
</evidence>
<reference evidence="2 3" key="1">
    <citation type="submission" date="2020-03" db="EMBL/GenBank/DDBJ databases">
        <title>Draft genome of Streptomyces sp. ventii, isolated from the Axial Seamount in the Pacific Ocean, and resequencing of the two type strains Streptomyces lonarensis strain NCL 716 and Streptomyces bohaiensis strain 11A07.</title>
        <authorList>
            <person name="Loughran R.M."/>
            <person name="Pfannmuller K.M."/>
            <person name="Wasson B.J."/>
            <person name="Deadmond M.C."/>
            <person name="Paddock B.E."/>
            <person name="Koyack M.J."/>
            <person name="Gallegos D.A."/>
            <person name="Mitchell E.A."/>
            <person name="Ushijima B."/>
            <person name="Saw J.H."/>
            <person name="Mcphail K.L."/>
            <person name="Videau P."/>
        </authorList>
    </citation>
    <scope>NUCLEOTIDE SEQUENCE [LARGE SCALE GENOMIC DNA]</scope>
    <source>
        <strain evidence="2 3">NCL716</strain>
    </source>
</reference>
<feature type="compositionally biased region" description="Basic and acidic residues" evidence="1">
    <location>
        <begin position="14"/>
        <end position="25"/>
    </location>
</feature>
<accession>A0A7X6D2N5</accession>
<feature type="region of interest" description="Disordered" evidence="1">
    <location>
        <begin position="1"/>
        <end position="90"/>
    </location>
</feature>
<sequence length="90" mass="9451">MTPSYRNDPYAQRDPMRQDPVEDPRYGGTPPGPGRGEQAGNRPPVGYPPGPQAPPGGYTPGPHAPPDPRLWARHQDDGGAPPPGGPGRSP</sequence>
<evidence type="ECO:0000256" key="1">
    <source>
        <dbReference type="SAM" id="MobiDB-lite"/>
    </source>
</evidence>